<sequence length="187" mass="21932">MKIMSLQPEVKKQDNWKEKKIDEIKKNYENNNSNNEQNGKKFCIYMQENESYESDDDDETFFDTLFFEKHQYYQPPLPLVQPNLDYSHNISSSSKKRKNKILMSKSNRILTILGKNFQKCDLIESNLIKFQKSESGVEAALLLETILETLSLELSLISKDCANDFSEFNQMKQLVNRNVLEANKNIK</sequence>
<comment type="caution">
    <text evidence="1">The sequence shown here is derived from an EMBL/GenBank/DDBJ whole genome shotgun (WGS) entry which is preliminary data.</text>
</comment>
<dbReference type="Proteomes" id="UP001146793">
    <property type="component" value="Unassembled WGS sequence"/>
</dbReference>
<dbReference type="EMBL" id="JANTQA010000015">
    <property type="protein sequence ID" value="KAJ3448703.1"/>
    <property type="molecule type" value="Genomic_DNA"/>
</dbReference>
<evidence type="ECO:0000313" key="2">
    <source>
        <dbReference type="Proteomes" id="UP001146793"/>
    </source>
</evidence>
<evidence type="ECO:0000313" key="1">
    <source>
        <dbReference type="EMBL" id="KAJ3448703.1"/>
    </source>
</evidence>
<gene>
    <name evidence="1" type="ORF">M0812_01185</name>
</gene>
<protein>
    <submittedName>
        <fullName evidence="1">Uncharacterized protein</fullName>
    </submittedName>
</protein>
<dbReference type="AlphaFoldDB" id="A0AAV8A332"/>
<accession>A0AAV8A332</accession>
<name>A0AAV8A332_9EUKA</name>
<reference evidence="1" key="1">
    <citation type="submission" date="2022-08" db="EMBL/GenBank/DDBJ databases">
        <title>Novel sulphate-reducing endosymbionts in the free-living metamonad Anaeramoeba.</title>
        <authorList>
            <person name="Jerlstrom-Hultqvist J."/>
            <person name="Cepicka I."/>
            <person name="Gallot-Lavallee L."/>
            <person name="Salas-Leiva D."/>
            <person name="Curtis B.A."/>
            <person name="Zahonova K."/>
            <person name="Pipaliya S."/>
            <person name="Dacks J."/>
            <person name="Roger A.J."/>
        </authorList>
    </citation>
    <scope>NUCLEOTIDE SEQUENCE</scope>
    <source>
        <strain evidence="1">Busselton2</strain>
    </source>
</reference>
<proteinExistence type="predicted"/>
<organism evidence="1 2">
    <name type="scientific">Anaeramoeba flamelloides</name>
    <dbReference type="NCBI Taxonomy" id="1746091"/>
    <lineage>
        <taxon>Eukaryota</taxon>
        <taxon>Metamonada</taxon>
        <taxon>Anaeramoebidae</taxon>
        <taxon>Anaeramoeba</taxon>
    </lineage>
</organism>